<dbReference type="EMBL" id="UOEO01000215">
    <property type="protein sequence ID" value="VAW22835.1"/>
    <property type="molecule type" value="Genomic_DNA"/>
</dbReference>
<evidence type="ECO:0000256" key="5">
    <source>
        <dbReference type="ARBA" id="ARBA00013063"/>
    </source>
</evidence>
<dbReference type="CDD" id="cd00452">
    <property type="entry name" value="KDPG_aldolase"/>
    <property type="match status" value="1"/>
</dbReference>
<dbReference type="EC" id="4.1.2.14" evidence="5"/>
<keyword evidence="7" id="KW-0704">Schiff base</keyword>
<proteinExistence type="inferred from homology"/>
<evidence type="ECO:0000313" key="9">
    <source>
        <dbReference type="EMBL" id="VAW22835.1"/>
    </source>
</evidence>
<dbReference type="InterPro" id="IPR000887">
    <property type="entry name" value="Aldlse_KDPG_KHG"/>
</dbReference>
<gene>
    <name evidence="9" type="ORF">MNBD_ALPHA12-1999</name>
</gene>
<comment type="similarity">
    <text evidence="3">Belongs to the KHG/KDPG aldolase family.</text>
</comment>
<keyword evidence="6 9" id="KW-0456">Lyase</keyword>
<dbReference type="AlphaFoldDB" id="A0A3B0TWA6"/>
<evidence type="ECO:0000256" key="7">
    <source>
        <dbReference type="ARBA" id="ARBA00023270"/>
    </source>
</evidence>
<organism evidence="9">
    <name type="scientific">hydrothermal vent metagenome</name>
    <dbReference type="NCBI Taxonomy" id="652676"/>
    <lineage>
        <taxon>unclassified sequences</taxon>
        <taxon>metagenomes</taxon>
        <taxon>ecological metagenomes</taxon>
    </lineage>
</organism>
<protein>
    <recommendedName>
        <fullName evidence="5">2-dehydro-3-deoxy-phosphogluconate aldolase</fullName>
        <ecNumber evidence="5">4.1.2.14</ecNumber>
    </recommendedName>
</protein>
<comment type="subunit">
    <text evidence="4">Homotrimer.</text>
</comment>
<dbReference type="Pfam" id="PF01081">
    <property type="entry name" value="Aldolase"/>
    <property type="match status" value="1"/>
</dbReference>
<evidence type="ECO:0000256" key="8">
    <source>
        <dbReference type="ARBA" id="ARBA00023277"/>
    </source>
</evidence>
<reference evidence="9" key="1">
    <citation type="submission" date="2018-06" db="EMBL/GenBank/DDBJ databases">
        <authorList>
            <person name="Zhirakovskaya E."/>
        </authorList>
    </citation>
    <scope>NUCLEOTIDE SEQUENCE</scope>
</reference>
<comment type="catalytic activity">
    <reaction evidence="1">
        <text>2-dehydro-3-deoxy-6-phospho-D-gluconate = D-glyceraldehyde 3-phosphate + pyruvate</text>
        <dbReference type="Rhea" id="RHEA:17089"/>
        <dbReference type="ChEBI" id="CHEBI:15361"/>
        <dbReference type="ChEBI" id="CHEBI:57569"/>
        <dbReference type="ChEBI" id="CHEBI:59776"/>
        <dbReference type="EC" id="4.1.2.14"/>
    </reaction>
</comment>
<keyword evidence="8" id="KW-0119">Carbohydrate metabolism</keyword>
<dbReference type="NCBIfam" id="NF004325">
    <property type="entry name" value="PRK05718.1"/>
    <property type="match status" value="1"/>
</dbReference>
<dbReference type="PROSITE" id="PS00159">
    <property type="entry name" value="ALDOLASE_KDPG_KHG_1"/>
    <property type="match status" value="1"/>
</dbReference>
<name>A0A3B0TWA6_9ZZZZ</name>
<dbReference type="PANTHER" id="PTHR30246:SF1">
    <property type="entry name" value="2-DEHYDRO-3-DEOXY-6-PHOSPHOGALACTONATE ALDOLASE-RELATED"/>
    <property type="match status" value="1"/>
</dbReference>
<evidence type="ECO:0000256" key="3">
    <source>
        <dbReference type="ARBA" id="ARBA00006906"/>
    </source>
</evidence>
<dbReference type="InterPro" id="IPR013785">
    <property type="entry name" value="Aldolase_TIM"/>
</dbReference>
<dbReference type="Gene3D" id="3.20.20.70">
    <property type="entry name" value="Aldolase class I"/>
    <property type="match status" value="1"/>
</dbReference>
<evidence type="ECO:0000256" key="2">
    <source>
        <dbReference type="ARBA" id="ARBA00004736"/>
    </source>
</evidence>
<dbReference type="GO" id="GO:0008675">
    <property type="term" value="F:2-dehydro-3-deoxy-phosphogluconate aldolase activity"/>
    <property type="evidence" value="ECO:0007669"/>
    <property type="project" value="UniProtKB-EC"/>
</dbReference>
<dbReference type="SUPFAM" id="SSF51569">
    <property type="entry name" value="Aldolase"/>
    <property type="match status" value="1"/>
</dbReference>
<dbReference type="NCBIfam" id="TIGR01182">
    <property type="entry name" value="eda"/>
    <property type="match status" value="1"/>
</dbReference>
<evidence type="ECO:0000256" key="1">
    <source>
        <dbReference type="ARBA" id="ARBA00000654"/>
    </source>
</evidence>
<dbReference type="PANTHER" id="PTHR30246">
    <property type="entry name" value="2-KETO-3-DEOXY-6-PHOSPHOGLUCONATE ALDOLASE"/>
    <property type="match status" value="1"/>
</dbReference>
<evidence type="ECO:0000256" key="4">
    <source>
        <dbReference type="ARBA" id="ARBA00011233"/>
    </source>
</evidence>
<evidence type="ECO:0000256" key="6">
    <source>
        <dbReference type="ARBA" id="ARBA00023239"/>
    </source>
</evidence>
<dbReference type="InterPro" id="IPR031337">
    <property type="entry name" value="KDPG/KHG_AS_1"/>
</dbReference>
<comment type="pathway">
    <text evidence="2">Carbohydrate acid metabolism; 2-dehydro-3-deoxy-D-gluconate degradation; D-glyceraldehyde 3-phosphate and pyruvate from 2-dehydro-3-deoxy-D-gluconate: step 2/2.</text>
</comment>
<dbReference type="InterPro" id="IPR031338">
    <property type="entry name" value="KDPG/KHG_AS_2"/>
</dbReference>
<dbReference type="PROSITE" id="PS00160">
    <property type="entry name" value="ALDOLASE_KDPG_KHG_2"/>
    <property type="match status" value="1"/>
</dbReference>
<sequence>MIPPVEDLKKAVRAARVIPVMVLDNVDAAIPLAEALVEGGLNVLEVTLRTPNALKIIKEMARVKGAIVGSGTVRNLEQMRQSEEAGCSFMVSPGAPIGLLEAAKDVSIPLLPGIASPSEAMTAADMGYSFLKFFPAEAMGGPNVLKAMASPFPDLSFCPTGGISLANAPTYLNLPNVICVGGSWITPHQAIAASDFALIRQLAREVKINGL</sequence>
<accession>A0A3B0TWA6</accession>